<keyword evidence="1" id="KW-0805">Transcription regulation</keyword>
<organism evidence="4 5">
    <name type="scientific">Halalkaliarchaeum desulfuricum</name>
    <dbReference type="NCBI Taxonomy" id="2055893"/>
    <lineage>
        <taxon>Archaea</taxon>
        <taxon>Methanobacteriati</taxon>
        <taxon>Methanobacteriota</taxon>
        <taxon>Stenosarchaea group</taxon>
        <taxon>Halobacteria</taxon>
        <taxon>Halobacteriales</taxon>
        <taxon>Haloferacaceae</taxon>
        <taxon>Halalkaliarchaeum</taxon>
    </lineage>
</organism>
<evidence type="ECO:0000313" key="5">
    <source>
        <dbReference type="Proteomes" id="UP000263012"/>
    </source>
</evidence>
<name>A0A343THC1_9EURY</name>
<dbReference type="EMBL" id="CP025066">
    <property type="protein sequence ID" value="AUX08493.1"/>
    <property type="molecule type" value="Genomic_DNA"/>
</dbReference>
<dbReference type="InterPro" id="IPR007050">
    <property type="entry name" value="HTH_bacterioopsin"/>
</dbReference>
<evidence type="ECO:0000256" key="1">
    <source>
        <dbReference type="ARBA" id="ARBA00023015"/>
    </source>
</evidence>
<keyword evidence="2" id="KW-0804">Transcription</keyword>
<dbReference type="InterPro" id="IPR013324">
    <property type="entry name" value="RNA_pol_sigma_r3/r4-like"/>
</dbReference>
<dbReference type="Proteomes" id="UP000263012">
    <property type="component" value="Chromosome"/>
</dbReference>
<protein>
    <submittedName>
        <fullName evidence="4">Bacterio-opsin activator HTH domain-containing protein</fullName>
    </submittedName>
</protein>
<keyword evidence="5" id="KW-1185">Reference proteome</keyword>
<reference evidence="5" key="1">
    <citation type="submission" date="2017-11" db="EMBL/GenBank/DDBJ databases">
        <title>Phenotypic and genomic properties of facultatively anaerobic sulfur-reducing natronoarchaea from hypersaline soda lakes.</title>
        <authorList>
            <person name="Sorokin D.Y."/>
            <person name="Kublanov I.V."/>
            <person name="Roman P."/>
            <person name="Sinninghe Damste J.S."/>
            <person name="Golyshin P.N."/>
            <person name="Rojo D."/>
            <person name="Ciordia S."/>
            <person name="Mena M.D.C."/>
            <person name="Ferrer M."/>
            <person name="Messina E."/>
            <person name="Smedile F."/>
            <person name="La Spada G."/>
            <person name="La Cono V."/>
            <person name="Yakimov M.M."/>
        </authorList>
    </citation>
    <scope>NUCLEOTIDE SEQUENCE [LARGE SCALE GENOMIC DNA]</scope>
    <source>
        <strain evidence="5">AArc-Sl</strain>
    </source>
</reference>
<gene>
    <name evidence="4" type="ORF">AArcSl_0850</name>
</gene>
<sequence>MICKATPKGTDESAVLHTRTEVDEEQCFCTSFADYDAVPSILDKTGDAVILETFPPDRLTFMDLVGELSEIGSVEVQHLSLLEQQDDDICDLETVNVSVLTDLERETLEWGIEQGYYEQPRDVGLDEISEEFDVSKSTISQRLKSAERKLVSQTVG</sequence>
<dbReference type="KEGG" id="hdf:AArcSl_0850"/>
<dbReference type="SUPFAM" id="SSF88659">
    <property type="entry name" value="Sigma3 and sigma4 domains of RNA polymerase sigma factors"/>
    <property type="match status" value="1"/>
</dbReference>
<dbReference type="PANTHER" id="PTHR34236:SF1">
    <property type="entry name" value="DIMETHYL SULFOXIDE REDUCTASE TRANSCRIPTIONAL ACTIVATOR"/>
    <property type="match status" value="1"/>
</dbReference>
<proteinExistence type="predicted"/>
<dbReference type="AlphaFoldDB" id="A0A343THC1"/>
<dbReference type="Pfam" id="PF04967">
    <property type="entry name" value="HTH_10"/>
    <property type="match status" value="1"/>
</dbReference>
<feature type="domain" description="HTH bat-type" evidence="3">
    <location>
        <begin position="100"/>
        <end position="151"/>
    </location>
</feature>
<dbReference type="PANTHER" id="PTHR34236">
    <property type="entry name" value="DIMETHYL SULFOXIDE REDUCTASE TRANSCRIPTIONAL ACTIVATOR"/>
    <property type="match status" value="1"/>
</dbReference>
<evidence type="ECO:0000259" key="3">
    <source>
        <dbReference type="Pfam" id="PF04967"/>
    </source>
</evidence>
<accession>A0A343THC1</accession>
<evidence type="ECO:0000256" key="2">
    <source>
        <dbReference type="ARBA" id="ARBA00023163"/>
    </source>
</evidence>
<evidence type="ECO:0000313" key="4">
    <source>
        <dbReference type="EMBL" id="AUX08493.1"/>
    </source>
</evidence>